<sequence>MRMLPSATPWHRSARAFPTVWLTGMSPALAPAMSRKLSDRSHGCRHRLGCCGVTADALRRSFATDQQSGEARKRFVNHLPQWAKDEERPSTVLKVAGGALLLPLIYGSFAVHALAGDGQEGEGQAEYSRDVLSYTIHYAGGLLSFNAALHWGMQLAEFGVPRQSEYMALYYLSRYSAPVVFVFFGWLGSVMSSSVPEDACMFLITGYVGMMSCDFVATIVSVAPVWWFKWKAGFCACAIASLLLLMFSERNVYLGQTPMLRM</sequence>
<accession>A0A7S1F5T2</accession>
<reference evidence="2" key="1">
    <citation type="submission" date="2021-01" db="EMBL/GenBank/DDBJ databases">
        <authorList>
            <person name="Corre E."/>
            <person name="Pelletier E."/>
            <person name="Niang G."/>
            <person name="Scheremetjew M."/>
            <person name="Finn R."/>
            <person name="Kale V."/>
            <person name="Holt S."/>
            <person name="Cochrane G."/>
            <person name="Meng A."/>
            <person name="Brown T."/>
            <person name="Cohen L."/>
        </authorList>
    </citation>
    <scope>NUCLEOTIDE SEQUENCE</scope>
</reference>
<name>A0A7S1F5T2_NOCSC</name>
<feature type="transmembrane region" description="Helical" evidence="1">
    <location>
        <begin position="135"/>
        <end position="156"/>
    </location>
</feature>
<proteinExistence type="predicted"/>
<keyword evidence="1" id="KW-1133">Transmembrane helix</keyword>
<keyword evidence="1" id="KW-0472">Membrane</keyword>
<dbReference type="InterPro" id="IPR021836">
    <property type="entry name" value="DUF3429"/>
</dbReference>
<feature type="transmembrane region" description="Helical" evidence="1">
    <location>
        <begin position="234"/>
        <end position="253"/>
    </location>
</feature>
<organism evidence="2">
    <name type="scientific">Noctiluca scintillans</name>
    <name type="common">Sea sparkle</name>
    <name type="synonym">Red tide dinoflagellate</name>
    <dbReference type="NCBI Taxonomy" id="2966"/>
    <lineage>
        <taxon>Eukaryota</taxon>
        <taxon>Sar</taxon>
        <taxon>Alveolata</taxon>
        <taxon>Dinophyceae</taxon>
        <taxon>Noctilucales</taxon>
        <taxon>Noctilucaceae</taxon>
        <taxon>Noctiluca</taxon>
    </lineage>
</organism>
<feature type="transmembrane region" description="Helical" evidence="1">
    <location>
        <begin position="207"/>
        <end position="227"/>
    </location>
</feature>
<evidence type="ECO:0000313" key="2">
    <source>
        <dbReference type="EMBL" id="CAD8846498.1"/>
    </source>
</evidence>
<protein>
    <submittedName>
        <fullName evidence="2">Uncharacterized protein</fullName>
    </submittedName>
</protein>
<evidence type="ECO:0000256" key="1">
    <source>
        <dbReference type="SAM" id="Phobius"/>
    </source>
</evidence>
<dbReference type="EMBL" id="HBFQ01029552">
    <property type="protein sequence ID" value="CAD8846498.1"/>
    <property type="molecule type" value="Transcribed_RNA"/>
</dbReference>
<feature type="transmembrane region" description="Helical" evidence="1">
    <location>
        <begin position="168"/>
        <end position="187"/>
    </location>
</feature>
<dbReference type="AlphaFoldDB" id="A0A7S1F5T2"/>
<gene>
    <name evidence="2" type="ORF">NSCI0253_LOCUS20848</name>
</gene>
<dbReference type="Pfam" id="PF11911">
    <property type="entry name" value="DUF3429"/>
    <property type="match status" value="1"/>
</dbReference>
<feature type="transmembrane region" description="Helical" evidence="1">
    <location>
        <begin position="92"/>
        <end position="115"/>
    </location>
</feature>
<keyword evidence="1" id="KW-0812">Transmembrane</keyword>